<evidence type="ECO:0000313" key="3">
    <source>
        <dbReference type="Proteomes" id="UP000792457"/>
    </source>
</evidence>
<dbReference type="SMART" id="SM00384">
    <property type="entry name" value="AT_hook"/>
    <property type="match status" value="4"/>
</dbReference>
<feature type="compositionally biased region" description="Basic and acidic residues" evidence="1">
    <location>
        <begin position="129"/>
        <end position="144"/>
    </location>
</feature>
<feature type="compositionally biased region" description="Basic residues" evidence="1">
    <location>
        <begin position="61"/>
        <end position="71"/>
    </location>
</feature>
<dbReference type="PRINTS" id="PR00929">
    <property type="entry name" value="ATHOOK"/>
</dbReference>
<proteinExistence type="predicted"/>
<name>A0A8K0KHE4_LADFU</name>
<dbReference type="EMBL" id="KZ308860">
    <property type="protein sequence ID" value="KAG8234940.1"/>
    <property type="molecule type" value="Genomic_DNA"/>
</dbReference>
<organism evidence="2 3">
    <name type="scientific">Ladona fulva</name>
    <name type="common">Scarce chaser dragonfly</name>
    <name type="synonym">Libellula fulva</name>
    <dbReference type="NCBI Taxonomy" id="123851"/>
    <lineage>
        <taxon>Eukaryota</taxon>
        <taxon>Metazoa</taxon>
        <taxon>Ecdysozoa</taxon>
        <taxon>Arthropoda</taxon>
        <taxon>Hexapoda</taxon>
        <taxon>Insecta</taxon>
        <taxon>Pterygota</taxon>
        <taxon>Palaeoptera</taxon>
        <taxon>Odonata</taxon>
        <taxon>Epiprocta</taxon>
        <taxon>Anisoptera</taxon>
        <taxon>Libelluloidea</taxon>
        <taxon>Libellulidae</taxon>
        <taxon>Ladona</taxon>
    </lineage>
</organism>
<feature type="compositionally biased region" description="Basic and acidic residues" evidence="1">
    <location>
        <begin position="106"/>
        <end position="116"/>
    </location>
</feature>
<protein>
    <submittedName>
        <fullName evidence="2">Uncharacterized protein</fullName>
    </submittedName>
</protein>
<dbReference type="Proteomes" id="UP000792457">
    <property type="component" value="Unassembled WGS sequence"/>
</dbReference>
<feature type="compositionally biased region" description="Polar residues" evidence="1">
    <location>
        <begin position="89"/>
        <end position="100"/>
    </location>
</feature>
<feature type="compositionally biased region" description="Basic and acidic residues" evidence="1">
    <location>
        <begin position="186"/>
        <end position="197"/>
    </location>
</feature>
<feature type="compositionally biased region" description="Basic residues" evidence="1">
    <location>
        <begin position="118"/>
        <end position="128"/>
    </location>
</feature>
<feature type="compositionally biased region" description="Basic and acidic residues" evidence="1">
    <location>
        <begin position="323"/>
        <end position="343"/>
    </location>
</feature>
<dbReference type="InterPro" id="IPR017956">
    <property type="entry name" value="AT_hook_DNA-bd_motif"/>
</dbReference>
<keyword evidence="3" id="KW-1185">Reference proteome</keyword>
<reference evidence="2" key="2">
    <citation type="submission" date="2017-10" db="EMBL/GenBank/DDBJ databases">
        <title>Ladona fulva Genome sequencing and assembly.</title>
        <authorList>
            <person name="Murali S."/>
            <person name="Richards S."/>
            <person name="Bandaranaike D."/>
            <person name="Bellair M."/>
            <person name="Blankenburg K."/>
            <person name="Chao H."/>
            <person name="Dinh H."/>
            <person name="Doddapaneni H."/>
            <person name="Dugan-Rocha S."/>
            <person name="Elkadiri S."/>
            <person name="Gnanaolivu R."/>
            <person name="Hernandez B."/>
            <person name="Skinner E."/>
            <person name="Javaid M."/>
            <person name="Lee S."/>
            <person name="Li M."/>
            <person name="Ming W."/>
            <person name="Munidasa M."/>
            <person name="Muniz J."/>
            <person name="Nguyen L."/>
            <person name="Hughes D."/>
            <person name="Osuji N."/>
            <person name="Pu L.-L."/>
            <person name="Puazo M."/>
            <person name="Qu C."/>
            <person name="Quiroz J."/>
            <person name="Raj R."/>
            <person name="Weissenberger G."/>
            <person name="Xin Y."/>
            <person name="Zou X."/>
            <person name="Han Y."/>
            <person name="Worley K."/>
            <person name="Muzny D."/>
            <person name="Gibbs R."/>
        </authorList>
    </citation>
    <scope>NUCLEOTIDE SEQUENCE</scope>
    <source>
        <strain evidence="2">Sampled in the wild</strain>
    </source>
</reference>
<sequence>MLATRVTEFPRKIKTNMTGQSGFLDSFLKFLEGDENGPMTKPVTTRKRLITSKKEETKPPGKVKRSPGRPRKNPEVTDEKEKEKLNCESEGTFTEKTNQIEALDSVGRDSQDDTKSPGKIKRPPGRPRKNPEVINIKEKEKLNCESEGSFTEKTNEIEALGSVDSDSQNDPKPPGKIKRPPGRPRKNPEVIDKKEKEKINCESEGSFAEKTNEIEALDSVGGDSQIVNRSRMLEVLRENFNKCYNEKVEHKETNGEGEVIEMKDLECVNESIKQNGESISAVRDDIECNAGDNKVNFSLNSGERKNSVDGASDCNEKEISNLTDKEENVAHDSASEAAVEKSGGRGRKRKTMTDVPGMLFFIAKELFISVIYFLN</sequence>
<evidence type="ECO:0000256" key="1">
    <source>
        <dbReference type="SAM" id="MobiDB-lite"/>
    </source>
</evidence>
<reference evidence="2" key="1">
    <citation type="submission" date="2013-04" db="EMBL/GenBank/DDBJ databases">
        <authorList>
            <person name="Qu J."/>
            <person name="Murali S.C."/>
            <person name="Bandaranaike D."/>
            <person name="Bellair M."/>
            <person name="Blankenburg K."/>
            <person name="Chao H."/>
            <person name="Dinh H."/>
            <person name="Doddapaneni H."/>
            <person name="Downs B."/>
            <person name="Dugan-Rocha S."/>
            <person name="Elkadiri S."/>
            <person name="Gnanaolivu R.D."/>
            <person name="Hernandez B."/>
            <person name="Javaid M."/>
            <person name="Jayaseelan J.C."/>
            <person name="Lee S."/>
            <person name="Li M."/>
            <person name="Ming W."/>
            <person name="Munidasa M."/>
            <person name="Muniz J."/>
            <person name="Nguyen L."/>
            <person name="Ongeri F."/>
            <person name="Osuji N."/>
            <person name="Pu L.-L."/>
            <person name="Puazo M."/>
            <person name="Qu C."/>
            <person name="Quiroz J."/>
            <person name="Raj R."/>
            <person name="Weissenberger G."/>
            <person name="Xin Y."/>
            <person name="Zou X."/>
            <person name="Han Y."/>
            <person name="Richards S."/>
            <person name="Worley K."/>
            <person name="Muzny D."/>
            <person name="Gibbs R."/>
        </authorList>
    </citation>
    <scope>NUCLEOTIDE SEQUENCE</scope>
    <source>
        <strain evidence="2">Sampled in the wild</strain>
    </source>
</reference>
<feature type="region of interest" description="Disordered" evidence="1">
    <location>
        <begin position="32"/>
        <end position="197"/>
    </location>
</feature>
<comment type="caution">
    <text evidence="2">The sequence shown here is derived from an EMBL/GenBank/DDBJ whole genome shotgun (WGS) entry which is preliminary data.</text>
</comment>
<dbReference type="AlphaFoldDB" id="A0A8K0KHE4"/>
<feature type="region of interest" description="Disordered" evidence="1">
    <location>
        <begin position="323"/>
        <end position="349"/>
    </location>
</feature>
<gene>
    <name evidence="2" type="ORF">J437_LFUL015507</name>
</gene>
<evidence type="ECO:0000313" key="2">
    <source>
        <dbReference type="EMBL" id="KAG8234940.1"/>
    </source>
</evidence>
<feature type="compositionally biased region" description="Basic residues" evidence="1">
    <location>
        <begin position="175"/>
        <end position="185"/>
    </location>
</feature>
<feature type="compositionally biased region" description="Basic and acidic residues" evidence="1">
    <location>
        <begin position="72"/>
        <end position="87"/>
    </location>
</feature>
<accession>A0A8K0KHE4</accession>
<dbReference type="GO" id="GO:0003677">
    <property type="term" value="F:DNA binding"/>
    <property type="evidence" value="ECO:0007669"/>
    <property type="project" value="InterPro"/>
</dbReference>